<dbReference type="InterPro" id="IPR036465">
    <property type="entry name" value="vWFA_dom_sf"/>
</dbReference>
<dbReference type="PROSITE" id="PS50234">
    <property type="entry name" value="VWFA"/>
    <property type="match status" value="1"/>
</dbReference>
<feature type="compositionally biased region" description="Pro residues" evidence="1">
    <location>
        <begin position="563"/>
        <end position="581"/>
    </location>
</feature>
<evidence type="ECO:0000259" key="3">
    <source>
        <dbReference type="PROSITE" id="PS50234"/>
    </source>
</evidence>
<dbReference type="RefSeq" id="XP_022498718.1">
    <property type="nucleotide sequence ID" value="XM_022645332.1"/>
</dbReference>
<proteinExistence type="predicted"/>
<evidence type="ECO:0000256" key="2">
    <source>
        <dbReference type="SAM" id="SignalP"/>
    </source>
</evidence>
<evidence type="ECO:0000313" key="4">
    <source>
        <dbReference type="EMBL" id="OAL33706.1"/>
    </source>
</evidence>
<reference evidence="4 5" key="1">
    <citation type="submission" date="2016-03" db="EMBL/GenBank/DDBJ databases">
        <title>The draft genome sequence of Fonsecaea nubica causative agent of cutaneous subcutaneous infection in human host.</title>
        <authorList>
            <person name="Costa F."/>
            <person name="Sybren D.H."/>
            <person name="Raittz R.T."/>
            <person name="Weiss V.A."/>
            <person name="Leao A.C."/>
            <person name="Gomes R."/>
            <person name="De Souza E.M."/>
            <person name="Pedrosa F.O."/>
            <person name="Steffens M.B."/>
            <person name="Bombassaro A."/>
            <person name="Tadra-Sfeir M.Z."/>
            <person name="Moreno L.F."/>
            <person name="Najafzadeh M.J."/>
            <person name="Felipe M.S."/>
            <person name="Teixeira M."/>
            <person name="Sun J."/>
            <person name="Xi L."/>
            <person name="Castro M.A."/>
            <person name="Vicente V.A."/>
        </authorList>
    </citation>
    <scope>NUCLEOTIDE SEQUENCE [LARGE SCALE GENOMIC DNA]</scope>
    <source>
        <strain evidence="4 5">CBS 269.64</strain>
    </source>
</reference>
<feature type="compositionally biased region" description="Basic and acidic residues" evidence="1">
    <location>
        <begin position="399"/>
        <end position="411"/>
    </location>
</feature>
<keyword evidence="5" id="KW-1185">Reference proteome</keyword>
<evidence type="ECO:0000256" key="1">
    <source>
        <dbReference type="SAM" id="MobiDB-lite"/>
    </source>
</evidence>
<dbReference type="Gene3D" id="3.40.50.410">
    <property type="entry name" value="von Willebrand factor, type A domain"/>
    <property type="match status" value="1"/>
</dbReference>
<dbReference type="EMBL" id="LVCJ01000047">
    <property type="protein sequence ID" value="OAL33706.1"/>
    <property type="molecule type" value="Genomic_DNA"/>
</dbReference>
<feature type="chain" id="PRO_5008083914" description="VWFA domain-containing protein" evidence="2">
    <location>
        <begin position="21"/>
        <end position="721"/>
    </location>
</feature>
<dbReference type="SMART" id="SM00327">
    <property type="entry name" value="VWA"/>
    <property type="match status" value="1"/>
</dbReference>
<feature type="compositionally biased region" description="Basic and acidic residues" evidence="1">
    <location>
        <begin position="451"/>
        <end position="463"/>
    </location>
</feature>
<feature type="compositionally biased region" description="Low complexity" evidence="1">
    <location>
        <begin position="530"/>
        <end position="562"/>
    </location>
</feature>
<dbReference type="GeneID" id="34590457"/>
<dbReference type="AlphaFoldDB" id="A0A178CW92"/>
<evidence type="ECO:0000313" key="5">
    <source>
        <dbReference type="Proteomes" id="UP000185904"/>
    </source>
</evidence>
<dbReference type="InterPro" id="IPR002035">
    <property type="entry name" value="VWF_A"/>
</dbReference>
<dbReference type="CDD" id="cd00198">
    <property type="entry name" value="vWFA"/>
    <property type="match status" value="1"/>
</dbReference>
<dbReference type="Pfam" id="PF13519">
    <property type="entry name" value="VWA_2"/>
    <property type="match status" value="1"/>
</dbReference>
<protein>
    <recommendedName>
        <fullName evidence="3">VWFA domain-containing protein</fullName>
    </recommendedName>
</protein>
<keyword evidence="2" id="KW-0732">Signal</keyword>
<dbReference type="Proteomes" id="UP000185904">
    <property type="component" value="Unassembled WGS sequence"/>
</dbReference>
<sequence length="721" mass="78273">MYPFFLVLPFVVLFASIADAYLLPRDSAPVCTNLRANSNNGDRKVALVIDSSGSMELSDPYLYRLSAAKMVLDWLISKDEVTSTQKQDKVTIINFDDEAYLDYPLGDPGAAASSLAGIGADGGTYIAGGVQMAIKQLTAVNTGDTSGRSGILVFTDGEDYSTSDLVDQINRASGLGIRVAFGFLDSSSSLQDTDVLAAIMNSGGRYFTIQNYNASKAFIDGIIVNGLTRNDNPDGDTTTLLAGLDASHFISGSETQIMSYSARSKEQLTFNVQSVDAGTLAVQIVSGGKILAKGEADYYSSYYSSGFSVVAPSTGTIDVKVTADRADKNSIFVVGVTSNLPPENCTVGVVGDDEPKHNNIPQIVESSVGSVVGLVILSVIAYLLRKYCYKRHGRRHPLHDHPSDCPQDPKHPTQTTSREIPGHNPSRIPWFSFPPALPPTHGQPPNPPRTTDNHDRDWDEHSCSKAPSDDNCDTQSQFSTPPDKLNHCGPPYHTANPPCQPPFQNDIPPYQNANPPNQPSYPNQPPSYPSQPSNPTSNPNQPSHPKQPSQPNQPSHPSQPQNPNEPPTDPQDPGQPEPPPENDPEHHPHAHMRLRTYGDEHHHHIPPSHPCYRKRCPIASTTHVCGDDGSSHPCTCVDPKCPLNQPRQLLRQHRCPDPSMPHTCAGPDLDPRCPLNDRDYARRKKQERDALVRKYVAQDLALGGVKVAASTAAQTALISQL</sequence>
<organism evidence="4 5">
    <name type="scientific">Fonsecaea nubica</name>
    <dbReference type="NCBI Taxonomy" id="856822"/>
    <lineage>
        <taxon>Eukaryota</taxon>
        <taxon>Fungi</taxon>
        <taxon>Dikarya</taxon>
        <taxon>Ascomycota</taxon>
        <taxon>Pezizomycotina</taxon>
        <taxon>Eurotiomycetes</taxon>
        <taxon>Chaetothyriomycetidae</taxon>
        <taxon>Chaetothyriales</taxon>
        <taxon>Herpotrichiellaceae</taxon>
        <taxon>Fonsecaea</taxon>
    </lineage>
</organism>
<accession>A0A178CW92</accession>
<dbReference type="OrthoDB" id="301415at2759"/>
<comment type="caution">
    <text evidence="4">The sequence shown here is derived from an EMBL/GenBank/DDBJ whole genome shotgun (WGS) entry which is preliminary data.</text>
</comment>
<feature type="domain" description="VWFA" evidence="3">
    <location>
        <begin position="44"/>
        <end position="227"/>
    </location>
</feature>
<dbReference type="SUPFAM" id="SSF53300">
    <property type="entry name" value="vWA-like"/>
    <property type="match status" value="1"/>
</dbReference>
<feature type="compositionally biased region" description="Pro residues" evidence="1">
    <location>
        <begin position="435"/>
        <end position="448"/>
    </location>
</feature>
<gene>
    <name evidence="4" type="ORF">AYO20_07044</name>
</gene>
<feature type="signal peptide" evidence="2">
    <location>
        <begin position="1"/>
        <end position="20"/>
    </location>
</feature>
<feature type="region of interest" description="Disordered" evidence="1">
    <location>
        <begin position="396"/>
        <end position="589"/>
    </location>
</feature>
<feature type="compositionally biased region" description="Pro residues" evidence="1">
    <location>
        <begin position="516"/>
        <end position="529"/>
    </location>
</feature>
<name>A0A178CW92_9EURO</name>